<dbReference type="InterPro" id="IPR036873">
    <property type="entry name" value="Rhodanese-like_dom_sf"/>
</dbReference>
<reference evidence="3 4" key="2">
    <citation type="journal article" date="2010" name="Stand. Genomic Sci.">
        <title>Complete genome sequence of Sulfurospirillum deleyianum type strain (5175).</title>
        <authorList>
            <person name="Sikorski J."/>
            <person name="Lapidus A."/>
            <person name="Copeland A."/>
            <person name="Glavina Del Rio T."/>
            <person name="Nolan M."/>
            <person name="Lucas S."/>
            <person name="Chen F."/>
            <person name="Tice H."/>
            <person name="Cheng J.F."/>
            <person name="Saunders E."/>
            <person name="Bruce D."/>
            <person name="Goodwin L."/>
            <person name="Pitluck S."/>
            <person name="Ovchinnikova G."/>
            <person name="Pati A."/>
            <person name="Ivanova N."/>
            <person name="Mavromatis K."/>
            <person name="Chen A."/>
            <person name="Palaniappan K."/>
            <person name="Chain P."/>
            <person name="Land M."/>
            <person name="Hauser L."/>
            <person name="Chang Y.J."/>
            <person name="Jeffries C.D."/>
            <person name="Brettin T."/>
            <person name="Detter J.C."/>
            <person name="Han C."/>
            <person name="Rohde M."/>
            <person name="Lang E."/>
            <person name="Spring S."/>
            <person name="Goker M."/>
            <person name="Bristow J."/>
            <person name="Eisen J.A."/>
            <person name="Markowitz V."/>
            <person name="Hugenholtz P."/>
            <person name="Kyrpides N.C."/>
            <person name="Klenk H.P."/>
        </authorList>
    </citation>
    <scope>NUCLEOTIDE SEQUENCE [LARGE SCALE GENOMIC DNA]</scope>
    <source>
        <strain evidence="4">ATCC 51133 / DSM 6946 / 5175</strain>
    </source>
</reference>
<dbReference type="HOGENOM" id="CLU_043456_0_0_7"/>
<dbReference type="InterPro" id="IPR027417">
    <property type="entry name" value="P-loop_NTPase"/>
</dbReference>
<proteinExistence type="predicted"/>
<reference evidence="4" key="1">
    <citation type="submission" date="2009-11" db="EMBL/GenBank/DDBJ databases">
        <title>The complete genome of Sulfurospirillum deleyianum DSM 6946.</title>
        <authorList>
            <consortium name="US DOE Joint Genome Institute (JGI-PGF)"/>
            <person name="Lucas S."/>
            <person name="Copeland A."/>
            <person name="Lapidus A."/>
            <person name="Glavina del Rio T."/>
            <person name="Dalin E."/>
            <person name="Tice H."/>
            <person name="Bruce D."/>
            <person name="Goodwin L."/>
            <person name="Pitluck S."/>
            <person name="Kyrpides N."/>
            <person name="Mavromatis K."/>
            <person name="Ivanova N."/>
            <person name="Ovchinnikova G."/>
            <person name="Munk A.C."/>
            <person name="Lu M."/>
            <person name="Brettin T."/>
            <person name="Detter J.C."/>
            <person name="Han C."/>
            <person name="Tapia R."/>
            <person name="Larimer F."/>
            <person name="Land M."/>
            <person name="Hauser L."/>
            <person name="Markowitz V."/>
            <person name="Cheng J.F."/>
            <person name="Hugenholtz P."/>
            <person name="Woyke T."/>
            <person name="Wu D."/>
            <person name="Aumann P."/>
            <person name="Schneider S."/>
            <person name="Lang E."/>
            <person name="Spring S."/>
            <person name="Klenk H.P."/>
            <person name="Eisen J.A."/>
        </authorList>
    </citation>
    <scope>NUCLEOTIDE SEQUENCE [LARGE SCALE GENOMIC DNA]</scope>
    <source>
        <strain evidence="4">ATCC 51133 / DSM 6946 / 5175</strain>
    </source>
</reference>
<dbReference type="STRING" id="525898.Sdel_1304"/>
<dbReference type="AlphaFoldDB" id="D1B2K4"/>
<dbReference type="SUPFAM" id="SSF52540">
    <property type="entry name" value="P-loop containing nucleoside triphosphate hydrolases"/>
    <property type="match status" value="1"/>
</dbReference>
<dbReference type="Proteomes" id="UP000002222">
    <property type="component" value="Chromosome"/>
</dbReference>
<dbReference type="PANTHER" id="PTHR30401">
    <property type="entry name" value="TRNA 2-SELENOURIDINE SYNTHASE"/>
    <property type="match status" value="1"/>
</dbReference>
<feature type="domain" description="Rhodanese" evidence="2">
    <location>
        <begin position="19"/>
        <end position="136"/>
    </location>
</feature>
<dbReference type="PANTHER" id="PTHR30401:SF0">
    <property type="entry name" value="TRNA 2-SELENOURIDINE SYNTHASE"/>
    <property type="match status" value="1"/>
</dbReference>
<dbReference type="NCBIfam" id="TIGR03167">
    <property type="entry name" value="tRNA_sel_U_synt"/>
    <property type="match status" value="1"/>
</dbReference>
<keyword evidence="4" id="KW-1185">Reference proteome</keyword>
<evidence type="ECO:0000259" key="2">
    <source>
        <dbReference type="PROSITE" id="PS50206"/>
    </source>
</evidence>
<dbReference type="SUPFAM" id="SSF52821">
    <property type="entry name" value="Rhodanese/Cell cycle control phosphatase"/>
    <property type="match status" value="1"/>
</dbReference>
<dbReference type="KEGG" id="sdl:Sdel_1304"/>
<dbReference type="NCBIfam" id="NF008750">
    <property type="entry name" value="PRK11784.1-2"/>
    <property type="match status" value="1"/>
</dbReference>
<dbReference type="InterPro" id="IPR017582">
    <property type="entry name" value="SelU"/>
</dbReference>
<evidence type="ECO:0000313" key="4">
    <source>
        <dbReference type="Proteomes" id="UP000002222"/>
    </source>
</evidence>
<sequence length="342" mass="39205">MLKDLEIEAFIAQKSSFDLLIDARSPKEFNESHIPSASNYYALNDAEHHEVGTVYKQVSHNDAKLLGAHYICLNAARHLMEIGRAYKIGSKIGIYCAKGGLRSSSLAIILSHIGYQVFRLQGGYKRYRYHVLNYLEHLPHNRFIVLGGNTGCGKSELLQKLSSSLDLESLANHLGSSFGSIKGIQPSQKSFENHLYERLRALPPESYIFVEAESKKMGRCTIPSLLYQRIHQGFRVEVFAPLEQRIQRILNDYQTMSPEFFYHAMYKITPYIQKNIKEAILEAYEHHDLEKVVAMLLVEYYDRVYKKPQHNDMSLENNEEKSALETLKSLHVKLSSLSDSKM</sequence>
<dbReference type="eggNOG" id="COG2603">
    <property type="taxonomic scope" value="Bacteria"/>
</dbReference>
<dbReference type="RefSeq" id="WP_012857075.1">
    <property type="nucleotide sequence ID" value="NC_013512.1"/>
</dbReference>
<dbReference type="GO" id="GO:0043828">
    <property type="term" value="F:tRNA 2-selenouridine synthase activity"/>
    <property type="evidence" value="ECO:0007669"/>
    <property type="project" value="InterPro"/>
</dbReference>
<name>D1B2K4_SULD5</name>
<dbReference type="InterPro" id="IPR001763">
    <property type="entry name" value="Rhodanese-like_dom"/>
</dbReference>
<dbReference type="OrthoDB" id="285281at2"/>
<dbReference type="PROSITE" id="PS50206">
    <property type="entry name" value="RHODANESE_3"/>
    <property type="match status" value="1"/>
</dbReference>
<organism evidence="3 4">
    <name type="scientific">Sulfurospirillum deleyianum (strain ATCC 51133 / DSM 6946 / 5175)</name>
    <dbReference type="NCBI Taxonomy" id="525898"/>
    <lineage>
        <taxon>Bacteria</taxon>
        <taxon>Pseudomonadati</taxon>
        <taxon>Campylobacterota</taxon>
        <taxon>Epsilonproteobacteria</taxon>
        <taxon>Campylobacterales</taxon>
        <taxon>Sulfurospirillaceae</taxon>
        <taxon>Sulfurospirillum</taxon>
    </lineage>
</organism>
<dbReference type="Gene3D" id="3.40.250.10">
    <property type="entry name" value="Rhodanese-like domain"/>
    <property type="match status" value="1"/>
</dbReference>
<accession>D1B2K4</accession>
<dbReference type="SMART" id="SM00450">
    <property type="entry name" value="RHOD"/>
    <property type="match status" value="1"/>
</dbReference>
<dbReference type="NCBIfam" id="NF008752">
    <property type="entry name" value="PRK11784.1-4"/>
    <property type="match status" value="1"/>
</dbReference>
<dbReference type="GO" id="GO:0002098">
    <property type="term" value="P:tRNA wobble uridine modification"/>
    <property type="evidence" value="ECO:0007669"/>
    <property type="project" value="InterPro"/>
</dbReference>
<dbReference type="EMBL" id="CP001816">
    <property type="protein sequence ID" value="ACZ12324.1"/>
    <property type="molecule type" value="Genomic_DNA"/>
</dbReference>
<keyword evidence="1" id="KW-0711">Selenium</keyword>
<protein>
    <submittedName>
        <fullName evidence="3">tRNA 2-selenouridine synthase</fullName>
    </submittedName>
</protein>
<dbReference type="Gene3D" id="3.40.50.300">
    <property type="entry name" value="P-loop containing nucleotide triphosphate hydrolases"/>
    <property type="match status" value="1"/>
</dbReference>
<gene>
    <name evidence="3" type="ordered locus">Sdel_1304</name>
</gene>
<evidence type="ECO:0000256" key="1">
    <source>
        <dbReference type="ARBA" id="ARBA00023266"/>
    </source>
</evidence>
<evidence type="ECO:0000313" key="3">
    <source>
        <dbReference type="EMBL" id="ACZ12324.1"/>
    </source>
</evidence>
<dbReference type="Pfam" id="PF26341">
    <property type="entry name" value="AAA_SelU"/>
    <property type="match status" value="1"/>
</dbReference>
<dbReference type="InterPro" id="IPR058840">
    <property type="entry name" value="AAA_SelU"/>
</dbReference>
<dbReference type="Pfam" id="PF00581">
    <property type="entry name" value="Rhodanese"/>
    <property type="match status" value="1"/>
</dbReference>